<dbReference type="PROSITE" id="PS51278">
    <property type="entry name" value="GATASE_TYPE_2"/>
    <property type="match status" value="1"/>
</dbReference>
<comment type="catalytic activity">
    <reaction evidence="8">
        <text>L-aspartate + L-glutamine + ATP + H2O = L-asparagine + L-glutamate + AMP + diphosphate + H(+)</text>
        <dbReference type="Rhea" id="RHEA:12228"/>
        <dbReference type="ChEBI" id="CHEBI:15377"/>
        <dbReference type="ChEBI" id="CHEBI:15378"/>
        <dbReference type="ChEBI" id="CHEBI:29985"/>
        <dbReference type="ChEBI" id="CHEBI:29991"/>
        <dbReference type="ChEBI" id="CHEBI:30616"/>
        <dbReference type="ChEBI" id="CHEBI:33019"/>
        <dbReference type="ChEBI" id="CHEBI:58048"/>
        <dbReference type="ChEBI" id="CHEBI:58359"/>
        <dbReference type="ChEBI" id="CHEBI:456215"/>
        <dbReference type="EC" id="6.3.5.4"/>
    </reaction>
</comment>
<dbReference type="SUPFAM" id="SSF56235">
    <property type="entry name" value="N-terminal nucleophile aminohydrolases (Ntn hydrolases)"/>
    <property type="match status" value="1"/>
</dbReference>
<evidence type="ECO:0000256" key="7">
    <source>
        <dbReference type="ARBA" id="ARBA00022962"/>
    </source>
</evidence>
<feature type="domain" description="Glutamine amidotransferase type-2" evidence="12">
    <location>
        <begin position="2"/>
        <end position="216"/>
    </location>
</feature>
<feature type="site" description="Important for beta-aspartyl-AMP intermediate formation" evidence="11">
    <location>
        <position position="379"/>
    </location>
</feature>
<dbReference type="PANTHER" id="PTHR43284:SF1">
    <property type="entry name" value="ASPARAGINE SYNTHETASE"/>
    <property type="match status" value="1"/>
</dbReference>
<feature type="binding site" evidence="10">
    <location>
        <position position="294"/>
    </location>
    <ligand>
        <name>ATP</name>
        <dbReference type="ChEBI" id="CHEBI:30616"/>
    </ligand>
</feature>
<evidence type="ECO:0000256" key="9">
    <source>
        <dbReference type="PIRSR" id="PIRSR001589-1"/>
    </source>
</evidence>
<evidence type="ECO:0000256" key="10">
    <source>
        <dbReference type="PIRSR" id="PIRSR001589-2"/>
    </source>
</evidence>
<dbReference type="CDD" id="cd01991">
    <property type="entry name" value="Asn_synthase_B_C"/>
    <property type="match status" value="1"/>
</dbReference>
<evidence type="ECO:0000256" key="2">
    <source>
        <dbReference type="ARBA" id="ARBA00005752"/>
    </source>
</evidence>
<dbReference type="SUPFAM" id="SSF52402">
    <property type="entry name" value="Adenine nucleotide alpha hydrolases-like"/>
    <property type="match status" value="1"/>
</dbReference>
<keyword evidence="4 10" id="KW-0547">Nucleotide-binding</keyword>
<dbReference type="AlphaFoldDB" id="A0A953IBP8"/>
<dbReference type="GO" id="GO:0004066">
    <property type="term" value="F:asparagine synthase (glutamine-hydrolyzing) activity"/>
    <property type="evidence" value="ECO:0007669"/>
    <property type="project" value="UniProtKB-EC"/>
</dbReference>
<keyword evidence="7 9" id="KW-0315">Glutamine amidotransferase</keyword>
<dbReference type="GO" id="GO:0006529">
    <property type="term" value="P:asparagine biosynthetic process"/>
    <property type="evidence" value="ECO:0007669"/>
    <property type="project" value="UniProtKB-KW"/>
</dbReference>
<feature type="binding site" evidence="10">
    <location>
        <position position="263"/>
    </location>
    <ligand>
        <name>ATP</name>
        <dbReference type="ChEBI" id="CHEBI:30616"/>
    </ligand>
</feature>
<comment type="similarity">
    <text evidence="2">Belongs to the asparagine synthetase family.</text>
</comment>
<dbReference type="GO" id="GO:0005829">
    <property type="term" value="C:cytosol"/>
    <property type="evidence" value="ECO:0007669"/>
    <property type="project" value="TreeGrafter"/>
</dbReference>
<evidence type="ECO:0000256" key="11">
    <source>
        <dbReference type="PIRSR" id="PIRSR001589-3"/>
    </source>
</evidence>
<protein>
    <recommendedName>
        <fullName evidence="3">asparagine synthase (glutamine-hydrolyzing)</fullName>
        <ecNumber evidence="3">6.3.5.4</ecNumber>
    </recommendedName>
</protein>
<dbReference type="NCBIfam" id="TIGR01536">
    <property type="entry name" value="asn_synth_AEB"/>
    <property type="match status" value="1"/>
</dbReference>
<comment type="pathway">
    <text evidence="1">Amino-acid biosynthesis; L-asparagine biosynthesis; L-asparagine from L-aspartate (L-Gln route): step 1/1.</text>
</comment>
<evidence type="ECO:0000256" key="3">
    <source>
        <dbReference type="ARBA" id="ARBA00012737"/>
    </source>
</evidence>
<feature type="active site" description="For GATase activity" evidence="9">
    <location>
        <position position="2"/>
    </location>
</feature>
<evidence type="ECO:0000313" key="14">
    <source>
        <dbReference type="Proteomes" id="UP000732377"/>
    </source>
</evidence>
<reference evidence="13" key="1">
    <citation type="submission" date="2017-11" db="EMBL/GenBank/DDBJ databases">
        <title>Three new genomes from thermophilic consortium.</title>
        <authorList>
            <person name="Quaggio R."/>
            <person name="Amgarten D."/>
            <person name="Setubal J.C."/>
        </authorList>
    </citation>
    <scope>NUCLEOTIDE SEQUENCE</scope>
    <source>
        <strain evidence="13">ZCTH01-B2</strain>
    </source>
</reference>
<dbReference type="Proteomes" id="UP000732377">
    <property type="component" value="Unassembled WGS sequence"/>
</dbReference>
<evidence type="ECO:0000256" key="5">
    <source>
        <dbReference type="ARBA" id="ARBA00022840"/>
    </source>
</evidence>
<evidence type="ECO:0000256" key="8">
    <source>
        <dbReference type="ARBA" id="ARBA00048741"/>
    </source>
</evidence>
<dbReference type="InterPro" id="IPR014729">
    <property type="entry name" value="Rossmann-like_a/b/a_fold"/>
</dbReference>
<dbReference type="RefSeq" id="WP_273377910.1">
    <property type="nucleotide sequence ID" value="NZ_JACSIR010000371.1"/>
</dbReference>
<organism evidence="13 14">
    <name type="scientific">Symbiobacterium thermophilum</name>
    <dbReference type="NCBI Taxonomy" id="2734"/>
    <lineage>
        <taxon>Bacteria</taxon>
        <taxon>Bacillati</taxon>
        <taxon>Bacillota</taxon>
        <taxon>Clostridia</taxon>
        <taxon>Eubacteriales</taxon>
        <taxon>Symbiobacteriaceae</taxon>
        <taxon>Symbiobacterium</taxon>
    </lineage>
</organism>
<dbReference type="InterPro" id="IPR029055">
    <property type="entry name" value="Ntn_hydrolases_N"/>
</dbReference>
<dbReference type="InterPro" id="IPR051786">
    <property type="entry name" value="ASN_synthetase/amidase"/>
</dbReference>
<evidence type="ECO:0000256" key="1">
    <source>
        <dbReference type="ARBA" id="ARBA00005187"/>
    </source>
</evidence>
<dbReference type="EC" id="6.3.5.4" evidence="3"/>
<feature type="binding site" evidence="10">
    <location>
        <position position="102"/>
    </location>
    <ligand>
        <name>L-glutamine</name>
        <dbReference type="ChEBI" id="CHEBI:58359"/>
    </ligand>
</feature>
<dbReference type="InterPro" id="IPR017932">
    <property type="entry name" value="GATase_2_dom"/>
</dbReference>
<dbReference type="InterPro" id="IPR033738">
    <property type="entry name" value="AsnB_N"/>
</dbReference>
<evidence type="ECO:0000256" key="4">
    <source>
        <dbReference type="ARBA" id="ARBA00022741"/>
    </source>
</evidence>
<dbReference type="Gene3D" id="3.40.50.620">
    <property type="entry name" value="HUPs"/>
    <property type="match status" value="1"/>
</dbReference>
<keyword evidence="5 10" id="KW-0067">ATP-binding</keyword>
<evidence type="ECO:0000256" key="6">
    <source>
        <dbReference type="ARBA" id="ARBA00022888"/>
    </source>
</evidence>
<keyword evidence="6 9" id="KW-0061">Asparagine biosynthesis</keyword>
<dbReference type="Pfam" id="PF13522">
    <property type="entry name" value="GATase_6"/>
    <property type="match status" value="1"/>
</dbReference>
<dbReference type="EMBL" id="PIUK01000016">
    <property type="protein sequence ID" value="MBY6275215.1"/>
    <property type="molecule type" value="Genomic_DNA"/>
</dbReference>
<dbReference type="Pfam" id="PF00733">
    <property type="entry name" value="Asn_synthase"/>
    <property type="match status" value="1"/>
</dbReference>
<comment type="caution">
    <text evidence="13">The sequence shown here is derived from an EMBL/GenBank/DDBJ whole genome shotgun (WGS) entry which is preliminary data.</text>
</comment>
<dbReference type="PIRSF" id="PIRSF001589">
    <property type="entry name" value="Asn_synthetase_glu-h"/>
    <property type="match status" value="1"/>
</dbReference>
<sequence length="614" mass="69073">MCGIAGWVDWKRDLSREGPVLEAMIAPLADRGPDAGGIWCSGHCAFGHRRLAVVDLVGGAQPMVRSRGDRTYVLVYNGQLYNTQELREELIARGHAFSTQSDTEVLLVAYMEWGPECTRRLNGIYAFAVWDEAGQQLFLARDRFGVKPLFYKTMGSAILFGSELKALLAHPLVQPEVDAEGLAEVLYLGPSRTPGHGVFRGVREVLPGHWLLFDRAGVRTQPYWQLESRPHTDGPAETAERVRELLREAVRRQLVADVPVATLLSGGLDSSAITAFAAEAFRAQGRGPLHTWSIDYAENDRHFRAHAFQPDPDSAYAGAMAESLGTVHHEVVIDTPQLVDALEKAALIRDLPGMADVDAALFLFCREIKKGATVVLSGECADEVFGGYPWFHRPGPETGRTFPWIRSLEARTALLQPGVTGPIRAEDYVAQRYSDTVARVPRLPGEEPEEARIRELFYLNFAWFMATLLDRNDRMSMAVGLEARVPFCDHLLVEYVWNIPWRLKTYGGREKGILREALRGVLPEAVRTRRKSPFPKTHHPEYFRAVRDRVLALLDDPACRLHEIVRADRVRALARQDHEATDLPWFGQLMSGPQYFAWLIQLEAWLRHYKVVLV</sequence>
<keyword evidence="9" id="KW-0028">Amino-acid biosynthesis</keyword>
<dbReference type="InterPro" id="IPR001962">
    <property type="entry name" value="Asn_synthase"/>
</dbReference>
<feature type="binding site" evidence="10">
    <location>
        <begin position="377"/>
        <end position="378"/>
    </location>
    <ligand>
        <name>ATP</name>
        <dbReference type="ChEBI" id="CHEBI:30616"/>
    </ligand>
</feature>
<dbReference type="InterPro" id="IPR006426">
    <property type="entry name" value="Asn_synth_AEB"/>
</dbReference>
<accession>A0A953IBP8</accession>
<proteinExistence type="inferred from homology"/>
<gene>
    <name evidence="13" type="primary">asnB</name>
    <name evidence="13" type="ORF">CWE10_03215</name>
</gene>
<evidence type="ECO:0000259" key="12">
    <source>
        <dbReference type="PROSITE" id="PS51278"/>
    </source>
</evidence>
<dbReference type="Gene3D" id="3.60.20.10">
    <property type="entry name" value="Glutamine Phosphoribosylpyrophosphate, subunit 1, domain 1"/>
    <property type="match status" value="1"/>
</dbReference>
<dbReference type="GO" id="GO:0005524">
    <property type="term" value="F:ATP binding"/>
    <property type="evidence" value="ECO:0007669"/>
    <property type="project" value="UniProtKB-KW"/>
</dbReference>
<evidence type="ECO:0000313" key="13">
    <source>
        <dbReference type="EMBL" id="MBY6275215.1"/>
    </source>
</evidence>
<dbReference type="CDD" id="cd00712">
    <property type="entry name" value="AsnB"/>
    <property type="match status" value="1"/>
</dbReference>
<dbReference type="PANTHER" id="PTHR43284">
    <property type="entry name" value="ASPARAGINE SYNTHETASE (GLUTAMINE-HYDROLYZING)"/>
    <property type="match status" value="1"/>
</dbReference>
<name>A0A953IBP8_SYMTR</name>